<feature type="compositionally biased region" description="Low complexity" evidence="5">
    <location>
        <begin position="2002"/>
        <end position="2015"/>
    </location>
</feature>
<feature type="region of interest" description="Disordered" evidence="5">
    <location>
        <begin position="773"/>
        <end position="794"/>
    </location>
</feature>
<feature type="region of interest" description="Disordered" evidence="5">
    <location>
        <begin position="1041"/>
        <end position="1067"/>
    </location>
</feature>
<dbReference type="GO" id="GO:0006281">
    <property type="term" value="P:DNA repair"/>
    <property type="evidence" value="ECO:0007669"/>
    <property type="project" value="UniProtKB-KW"/>
</dbReference>
<name>F0VE53_NEOCL</name>
<dbReference type="GO" id="GO:0010499">
    <property type="term" value="P:proteasomal ubiquitin-independent protein catabolic process"/>
    <property type="evidence" value="ECO:0007669"/>
    <property type="project" value="TreeGrafter"/>
</dbReference>
<feature type="region of interest" description="Disordered" evidence="5">
    <location>
        <begin position="1451"/>
        <end position="1488"/>
    </location>
</feature>
<dbReference type="PANTHER" id="PTHR32170">
    <property type="entry name" value="PROTEASOME ACTIVATOR COMPLEX SUBUNIT 4"/>
    <property type="match status" value="1"/>
</dbReference>
<dbReference type="GO" id="GO:0016504">
    <property type="term" value="F:peptidase activator activity"/>
    <property type="evidence" value="ECO:0007669"/>
    <property type="project" value="InterPro"/>
</dbReference>
<feature type="region of interest" description="Disordered" evidence="5">
    <location>
        <begin position="1520"/>
        <end position="1547"/>
    </location>
</feature>
<feature type="compositionally biased region" description="Basic and acidic residues" evidence="5">
    <location>
        <begin position="1467"/>
        <end position="1485"/>
    </location>
</feature>
<feature type="compositionally biased region" description="Basic and acidic residues" evidence="5">
    <location>
        <begin position="2452"/>
        <end position="2471"/>
    </location>
</feature>
<feature type="compositionally biased region" description="Basic and acidic residues" evidence="5">
    <location>
        <begin position="1662"/>
        <end position="1684"/>
    </location>
</feature>
<feature type="compositionally biased region" description="Basic and acidic residues" evidence="5">
    <location>
        <begin position="2526"/>
        <end position="2591"/>
    </location>
</feature>
<feature type="compositionally biased region" description="Acidic residues" evidence="5">
    <location>
        <begin position="119"/>
        <end position="179"/>
    </location>
</feature>
<feature type="compositionally biased region" description="Basic and acidic residues" evidence="5">
    <location>
        <begin position="670"/>
        <end position="683"/>
    </location>
</feature>
<feature type="compositionally biased region" description="Low complexity" evidence="5">
    <location>
        <begin position="2031"/>
        <end position="2044"/>
    </location>
</feature>
<feature type="compositionally biased region" description="Basic and acidic residues" evidence="5">
    <location>
        <begin position="1234"/>
        <end position="1254"/>
    </location>
</feature>
<evidence type="ECO:0000313" key="8">
    <source>
        <dbReference type="EMBL" id="CBZ51996.1"/>
    </source>
</evidence>
<feature type="region of interest" description="Disordered" evidence="5">
    <location>
        <begin position="2755"/>
        <end position="2794"/>
    </location>
</feature>
<dbReference type="SUPFAM" id="SSF48371">
    <property type="entry name" value="ARM repeat"/>
    <property type="match status" value="1"/>
</dbReference>
<feature type="region of interest" description="Disordered" evidence="5">
    <location>
        <begin position="1234"/>
        <end position="1266"/>
    </location>
</feature>
<feature type="compositionally biased region" description="Low complexity" evidence="5">
    <location>
        <begin position="1525"/>
        <end position="1542"/>
    </location>
</feature>
<protein>
    <recommendedName>
        <fullName evidence="10">Proteasome activator Blm10 mid region domain-containing protein</fullName>
    </recommendedName>
</protein>
<dbReference type="eggNOG" id="KOG1851">
    <property type="taxonomic scope" value="Eukaryota"/>
</dbReference>
<dbReference type="RefSeq" id="XP_003882029.1">
    <property type="nucleotide sequence ID" value="XM_003881980.1"/>
</dbReference>
<feature type="domain" description="Proteasome activator Blm10 middle HEAT repeats region" evidence="7">
    <location>
        <begin position="822"/>
        <end position="1247"/>
    </location>
</feature>
<feature type="region of interest" description="Disordered" evidence="5">
    <location>
        <begin position="656"/>
        <end position="683"/>
    </location>
</feature>
<evidence type="ECO:0000259" key="6">
    <source>
        <dbReference type="Pfam" id="PF11919"/>
    </source>
</evidence>
<feature type="domain" description="Proteasome activator Blm10 middle HEAT repeats region" evidence="7">
    <location>
        <begin position="1280"/>
        <end position="1396"/>
    </location>
</feature>
<feature type="compositionally biased region" description="Basic and acidic residues" evidence="5">
    <location>
        <begin position="3178"/>
        <end position="3189"/>
    </location>
</feature>
<evidence type="ECO:0008006" key="10">
    <source>
        <dbReference type="Google" id="ProtNLM"/>
    </source>
</evidence>
<dbReference type="EMBL" id="FR823387">
    <property type="protein sequence ID" value="CBZ51996.1"/>
    <property type="molecule type" value="Genomic_DNA"/>
</dbReference>
<evidence type="ECO:0000259" key="7">
    <source>
        <dbReference type="Pfam" id="PF16507"/>
    </source>
</evidence>
<feature type="region of interest" description="Disordered" evidence="5">
    <location>
        <begin position="3178"/>
        <end position="3206"/>
    </location>
</feature>
<feature type="compositionally biased region" description="Low complexity" evidence="5">
    <location>
        <begin position="1939"/>
        <end position="1968"/>
    </location>
</feature>
<organism evidence="8 9">
    <name type="scientific">Neospora caninum (strain Liverpool)</name>
    <dbReference type="NCBI Taxonomy" id="572307"/>
    <lineage>
        <taxon>Eukaryota</taxon>
        <taxon>Sar</taxon>
        <taxon>Alveolata</taxon>
        <taxon>Apicomplexa</taxon>
        <taxon>Conoidasida</taxon>
        <taxon>Coccidia</taxon>
        <taxon>Eucoccidiorida</taxon>
        <taxon>Eimeriorina</taxon>
        <taxon>Sarcocystidae</taxon>
        <taxon>Neospora</taxon>
    </lineage>
</organism>
<dbReference type="Pfam" id="PF11919">
    <property type="entry name" value="PSME4_C"/>
    <property type="match status" value="1"/>
</dbReference>
<dbReference type="VEuPathDB" id="ToxoDB:NCLIV_017880"/>
<feature type="region of interest" description="Disordered" evidence="5">
    <location>
        <begin position="1630"/>
        <end position="1684"/>
    </location>
</feature>
<gene>
    <name evidence="8" type="ORF">NCLIV_017880</name>
</gene>
<dbReference type="InterPro" id="IPR035309">
    <property type="entry name" value="PSME4"/>
</dbReference>
<evidence type="ECO:0000256" key="4">
    <source>
        <dbReference type="ARBA" id="ARBA00023204"/>
    </source>
</evidence>
<evidence type="ECO:0000256" key="1">
    <source>
        <dbReference type="ARBA" id="ARBA00005739"/>
    </source>
</evidence>
<evidence type="ECO:0000313" key="9">
    <source>
        <dbReference type="Proteomes" id="UP000007494"/>
    </source>
</evidence>
<evidence type="ECO:0000256" key="2">
    <source>
        <dbReference type="ARBA" id="ARBA00022737"/>
    </source>
</evidence>
<dbReference type="InterPro" id="IPR011989">
    <property type="entry name" value="ARM-like"/>
</dbReference>
<dbReference type="GO" id="GO:0005829">
    <property type="term" value="C:cytosol"/>
    <property type="evidence" value="ECO:0007669"/>
    <property type="project" value="TreeGrafter"/>
</dbReference>
<dbReference type="PANTHER" id="PTHR32170:SF3">
    <property type="entry name" value="PROTEASOME ACTIVATOR COMPLEX SUBUNIT 4"/>
    <property type="match status" value="1"/>
</dbReference>
<dbReference type="GO" id="GO:0005634">
    <property type="term" value="C:nucleus"/>
    <property type="evidence" value="ECO:0007669"/>
    <property type="project" value="TreeGrafter"/>
</dbReference>
<dbReference type="InterPro" id="IPR016024">
    <property type="entry name" value="ARM-type_fold"/>
</dbReference>
<feature type="compositionally biased region" description="Basic and acidic residues" evidence="5">
    <location>
        <begin position="2598"/>
        <end position="2617"/>
    </location>
</feature>
<feature type="region of interest" description="Disordered" evidence="5">
    <location>
        <begin position="2452"/>
        <end position="2618"/>
    </location>
</feature>
<dbReference type="InterPro" id="IPR032430">
    <property type="entry name" value="Blm10_mid"/>
</dbReference>
<keyword evidence="3" id="KW-0227">DNA damage</keyword>
<keyword evidence="4" id="KW-0234">DNA repair</keyword>
<evidence type="ECO:0000256" key="5">
    <source>
        <dbReference type="SAM" id="MobiDB-lite"/>
    </source>
</evidence>
<dbReference type="Proteomes" id="UP000007494">
    <property type="component" value="Chromosome VI"/>
</dbReference>
<feature type="region of interest" description="Disordered" evidence="5">
    <location>
        <begin position="3006"/>
        <end position="3041"/>
    </location>
</feature>
<dbReference type="GO" id="GO:0070628">
    <property type="term" value="F:proteasome binding"/>
    <property type="evidence" value="ECO:0007669"/>
    <property type="project" value="InterPro"/>
</dbReference>
<feature type="compositionally biased region" description="Acidic residues" evidence="5">
    <location>
        <begin position="2512"/>
        <end position="2525"/>
    </location>
</feature>
<dbReference type="OMA" id="YHIAIVE"/>
<dbReference type="Gene3D" id="1.25.10.10">
    <property type="entry name" value="Leucine-rich Repeat Variant"/>
    <property type="match status" value="1"/>
</dbReference>
<feature type="compositionally biased region" description="Basic and acidic residues" evidence="5">
    <location>
        <begin position="2486"/>
        <end position="2511"/>
    </location>
</feature>
<keyword evidence="2" id="KW-0677">Repeat</keyword>
<feature type="domain" description="Proteasome activator complex subunit 4 C-terminal" evidence="6">
    <location>
        <begin position="3213"/>
        <end position="3298"/>
    </location>
</feature>
<keyword evidence="9" id="KW-1185">Reference proteome</keyword>
<proteinExistence type="inferred from homology"/>
<feature type="compositionally biased region" description="Basic and acidic residues" evidence="5">
    <location>
        <begin position="2049"/>
        <end position="2059"/>
    </location>
</feature>
<feature type="compositionally biased region" description="Basic and acidic residues" evidence="5">
    <location>
        <begin position="2780"/>
        <end position="2790"/>
    </location>
</feature>
<dbReference type="InterPro" id="IPR021843">
    <property type="entry name" value="PSME4_C"/>
</dbReference>
<feature type="compositionally biased region" description="Acidic residues" evidence="5">
    <location>
        <begin position="2472"/>
        <end position="2485"/>
    </location>
</feature>
<dbReference type="Pfam" id="PF16507">
    <property type="entry name" value="HEAT_PSME4_mid"/>
    <property type="match status" value="2"/>
</dbReference>
<dbReference type="OrthoDB" id="332260at2759"/>
<feature type="region of interest" description="Disordered" evidence="5">
    <location>
        <begin position="1"/>
        <end position="22"/>
    </location>
</feature>
<feature type="compositionally biased region" description="Basic and acidic residues" evidence="5">
    <location>
        <begin position="1971"/>
        <end position="1980"/>
    </location>
</feature>
<feature type="compositionally biased region" description="Low complexity" evidence="5">
    <location>
        <begin position="1051"/>
        <end position="1067"/>
    </location>
</feature>
<feature type="region of interest" description="Disordered" evidence="5">
    <location>
        <begin position="119"/>
        <end position="237"/>
    </location>
</feature>
<sequence length="3298" mass="361691">MEDEQVAVAADHKAGDEETSCSLPASAPPLDFPSLYLAEGSLHLPSFVAPFLLAETADQVVELLSLLDDPEELARDLGKFGRALRLLRRLQRTGMLDAVPLEQWVRIAAGLSRLLMGEAEEDGEDGDELEGYGQEEEGYDQEEGGYEDEEEGYEHEEGEYEEGDDGQDDDLGSGVDEEREGATSGAEEGHIAAGGSTREGRGGSRSRPRRFHVGIENSIGEDSGDEDGGRKPGGNVRLSTSQQIRVCDALDDVLDIIRSGYLPPLWMKPATSSRYAQSIAPSPAAGGWRSGLRLSRRGVYTPHSLASQRRVLPRSSEEETADEGPADRVGSEGEGSGCCHEAENSFVAEREEGSCLPHEGCSETQVEISEGGREGVAQTPLESLNKHLNWRWMLLQLLRRFDRSYRGQVASSTARRKALVTALVRLASACRPFWGFSPSSYAAHVSNTSTTLQPQASVPSPASSSAPLPSASQFLPRVSECRESNLASMVMHAVRHGTLFEALDLLVRTTSLTSTRLFLRFRLLLLFAPPSFCFSLVSDGRLTRLWGLVDGAFAPSWDALFVVLLFRACKYGWATGQPLTCRLRPLLPFLFQILLRVFQLPHSAPGVAASLKRQRETIPGEYTPLLENQFHTPSQVAKVFVLLLEPLPDALIGDEGRQTAERQGLGKAPVGREDSPETQAEKPEGMTAFKLLESLLSTLLVFTHPSSDGGRGAAAIGAFLNAFISAYIRRVQRERLGENVVSPACGRHRRSCCLGCSSSSSCLLSGTRATTAEARREKRRQSEEGHQDEKGEAEAGKRRAGPCECCWCTDGIEEAAGEFLCRRLGRREDEKVVQLLAPIFLQGMFSKHMAVASCYEDGMKLLCHLQPEKVIEGVLERAAASLETVTEANHTNTVQLLSRSAQTLVKFAPSALPTILSLTLPGLDPADPLKTFLTLSFYTVLFSYIPLIDCSGVSESVKRDFQGRLRQAYLPPQALTCSCSPAGSPCSSCSCLSSVSSREEGVVYGECASTLPEALAAARGPRHFMNLSNFPGSFLLQSDSEKDKMRPRGTHPSAHSASSSASSSSPSSLFVLSEERHGGRTSTGSVGLYRVQEDCWQQKILFDEEFFFTLISQREAASAVFPEWVDSWFEQILQLVKHAGKPSEKSGGPLARLDRGTTAILRACVTAVVCHVDEKVAARLVDKFLDWTETSFFGEAVKQAQSLAVPLAAAMPARMLEKLLGRVCEKLLTKDGAADLEKTHHPPQRRDPHTRDIEEATQSPSSSFVFPSSRLKSGLSETVILWHMRLVCSSVRSAGAEVLRFSSELFRLAHACFQHESKEVFKLGAKLLRRLLESSLGVYPWRLCSQRCMGPDEWREEARKNFVLRWGEPFWFQKGAEKIDWHVPSEAEAELATHAVSYGILVCKFLLKDVFPPLEPSSATASSASSLSSAVSSFSSLACAFSRAASAAPASAASGQVVERPTSSSEGAREERALTAREEERDAVGGKRRLAACRRREKPWHRPLEDFRAVAYPASFFSQSPEETASSPLARSSAPSFASRHSGTSTDFPTTCKKLGAAALLARALLLCRSLLKGCAVLYPDELPRQTRGVPVVSPFPLEDRRVFKSDMASVPSSVPSCLSTSVPGVDSLASSSSLGAKTDEGAAKGAEAAADVPDCVQKQGRSAEAEKVEGEKKERRDRGEQRGAAEDFAESLYGGGFRVGPLVEFAASLFLRIDRVFLRGEDRHPRGVQQERIGVDRHVDIEASVSSSASPSPPLSSSSRSCSSPVVSLGLEEAKLQKKLLRAARQLLVRTSAGTSLESFKSVRSGDADGKGGVAGKDAIGYLSCDSGVHAFSYLCDVPRGVWTQTVTSAWARRVAARRSEHAFQGWRRRVVLLIARLAAYHYAETRRVAQQVLREAFGVICGARRVVASLLLRELSEKCERQIRRDCEKADSASWLPSAPASLASPRPTVASPSVSSPPSRLASPLQSEGERAEKGGTDGRTSPALSVSGPPSERDSAVEAARPSSEASLASPATALLLRGDAREASRAASELSSSAASLEAVETPTEGKEDNRKPDTPQGRDPTPVSSPGDRTRLPAAPPAHENDAEDLFYAQLTGVAYTLNSESMARRVWGDAALAALALRTLLVVFQVKIGKDTVPQRWAALTHALLNCRESLRRRGAPFQRHLVKGVLLPLLTRLQQKSADAHPQLAPLADRQPSCHWRFSLVATCIAVCLNGPPVPEVLPEYSQWILQAIDSRLHPPLLNTVAMFALMLLLKYFLKHPEKDVPEPFLRSLHASTTLKKWIATQAIIHREGARPAGAGASAVRLAGTDSAYQLVVDVIKIDRSWPSSRTSRVSKALSLHNTLSAKTYFQFLFATRDRVDACVSSGGGHARGENGDMPESFSSLFQTLGEELLALSKHPSSEVEYHIAIVEIVSGAAAALRKQNDEEIRRELWKGLWPAMSVALSRQAEEANREEHEDEEANRKEHEDEEANREEHEEEEANRKEHEEEESYQKEHEEEEANRKEHEDEEANREEHEEEEANRKEHEEEEANRKEHEEEESYQKEHEEEESYQKEHEEEEANRKEHEEEEANRKEHEEEEANRKEHEDEEANREEQEKEEANRKEHEDEEGRTAVGRWKKVAEYKQMDEVRLLAWLDAIRFAVQRPEKKFRVRRKASSTCVPSSCAAGEDAGGKRQSVPEDEQIRRILPFVNFCIHATTAAPQMDGLAVREEVARLVSVIICLGNDEELLQIERERAFLEAQHLSGTAHRWPTPALCNRPGEEEKTPNAPQPGRQRGEGEEDAGRASESQLYRQHTCGCNVAKYRRELQALLLSHTAALAPGIDADTGPTGASQPGESKTPFLCGSATILTTCFYMLLQHDAGLLAACAAGGAHALDWCMHASAEFLAKSRARALTPEKVEGAGLASLSCVPSEPKAKEASEKLQAAAGARERETKEGNDRDSVEMHGLAGGPLMFLLVATKHPDRDIQTLATTVAKLLCLQPLQPQMLRDFSARKIGRGENRVEGREKAAREDVPEEAAETRERDTRAGEGCVSRREEGDVGDAFTSQLKALVEEPVTAQIHMLVEAFASYMRHPSWKVRCAAIRLSELLGCQYRMLLCGSKTYRRLVESGIAGLQDPQPEVQQAAKGALSFLLLSCTEQECRHYTQVFLEIAGPSTPAPHAAERRRLLAKDAGKHQSKENAHVRAVPSSPHPAAGASLSPPRNPLAGVLGLAALVHAAPFHVPDWLPETITCLAKYANAKMSDTIRRQVEKTLQEFYRTHQDAWQQLHVHKFSPEQLDVLDTYKGRPTYFA</sequence>
<reference evidence="9" key="1">
    <citation type="journal article" date="2012" name="PLoS Pathog.">
        <title>Comparative genomics of the apicomplexan parasites Toxoplasma gondii and Neospora caninum: Coccidia differing in host range and transmission strategy.</title>
        <authorList>
            <person name="Reid A.J."/>
            <person name="Vermont S.J."/>
            <person name="Cotton J.A."/>
            <person name="Harris D."/>
            <person name="Hill-Cawthorne G.A."/>
            <person name="Konen-Waisman S."/>
            <person name="Latham S.M."/>
            <person name="Mourier T."/>
            <person name="Norton R."/>
            <person name="Quail M.A."/>
            <person name="Sanders M."/>
            <person name="Shanmugam D."/>
            <person name="Sohal A."/>
            <person name="Wasmuth J.D."/>
            <person name="Brunk B."/>
            <person name="Grigg M.E."/>
            <person name="Howard J.C."/>
            <person name="Parkinson J."/>
            <person name="Roos D.S."/>
            <person name="Trees A.J."/>
            <person name="Berriman M."/>
            <person name="Pain A."/>
            <person name="Wastling J.M."/>
        </authorList>
    </citation>
    <scope>NUCLEOTIDE SEQUENCE [LARGE SCALE GENOMIC DNA]</scope>
    <source>
        <strain evidence="9">Liverpool</strain>
    </source>
</reference>
<evidence type="ECO:0000256" key="3">
    <source>
        <dbReference type="ARBA" id="ARBA00022763"/>
    </source>
</evidence>
<feature type="region of interest" description="Disordered" evidence="5">
    <location>
        <begin position="1939"/>
        <end position="2015"/>
    </location>
</feature>
<feature type="region of interest" description="Disordered" evidence="5">
    <location>
        <begin position="305"/>
        <end position="337"/>
    </location>
</feature>
<dbReference type="GeneID" id="13444783"/>
<accession>F0VE53</accession>
<comment type="similarity">
    <text evidence="1">Belongs to the BLM10 family.</text>
</comment>
<feature type="region of interest" description="Disordered" evidence="5">
    <location>
        <begin position="2031"/>
        <end position="2086"/>
    </location>
</feature>
<dbReference type="InParanoid" id="F0VE53"/>